<keyword evidence="4" id="KW-1185">Reference proteome</keyword>
<evidence type="ECO:0000259" key="2">
    <source>
        <dbReference type="Pfam" id="PF01757"/>
    </source>
</evidence>
<evidence type="ECO:0000313" key="4">
    <source>
        <dbReference type="Proteomes" id="UP000464178"/>
    </source>
</evidence>
<feature type="transmembrane region" description="Helical" evidence="1">
    <location>
        <begin position="292"/>
        <end position="312"/>
    </location>
</feature>
<dbReference type="KEGG" id="gms:SOIL9_20340"/>
<dbReference type="InterPro" id="IPR052734">
    <property type="entry name" value="Nod_factor_acetyltransferase"/>
</dbReference>
<feature type="transmembrane region" description="Helical" evidence="1">
    <location>
        <begin position="147"/>
        <end position="166"/>
    </location>
</feature>
<feature type="transmembrane region" description="Helical" evidence="1">
    <location>
        <begin position="40"/>
        <end position="60"/>
    </location>
</feature>
<dbReference type="InterPro" id="IPR002656">
    <property type="entry name" value="Acyl_transf_3_dom"/>
</dbReference>
<feature type="transmembrane region" description="Helical" evidence="1">
    <location>
        <begin position="66"/>
        <end position="89"/>
    </location>
</feature>
<feature type="transmembrane region" description="Helical" evidence="1">
    <location>
        <begin position="110"/>
        <end position="127"/>
    </location>
</feature>
<name>A0A6P2D877_9BACT</name>
<feature type="transmembrane region" description="Helical" evidence="1">
    <location>
        <begin position="252"/>
        <end position="272"/>
    </location>
</feature>
<dbReference type="Pfam" id="PF01757">
    <property type="entry name" value="Acyl_transf_3"/>
    <property type="match status" value="1"/>
</dbReference>
<protein>
    <recommendedName>
        <fullName evidence="2">Acyltransferase 3 domain-containing protein</fullName>
    </recommendedName>
</protein>
<dbReference type="EMBL" id="LR593886">
    <property type="protein sequence ID" value="VTR95680.1"/>
    <property type="molecule type" value="Genomic_DNA"/>
</dbReference>
<proteinExistence type="predicted"/>
<feature type="transmembrane region" description="Helical" evidence="1">
    <location>
        <begin position="318"/>
        <end position="345"/>
    </location>
</feature>
<reference evidence="3 4" key="1">
    <citation type="submission" date="2019-05" db="EMBL/GenBank/DDBJ databases">
        <authorList>
            <consortium name="Science for Life Laboratories"/>
        </authorList>
    </citation>
    <scope>NUCLEOTIDE SEQUENCE [LARGE SCALE GENOMIC DNA]</scope>
    <source>
        <strain evidence="3">Soil9</strain>
    </source>
</reference>
<dbReference type="GO" id="GO:0016747">
    <property type="term" value="F:acyltransferase activity, transferring groups other than amino-acyl groups"/>
    <property type="evidence" value="ECO:0007669"/>
    <property type="project" value="InterPro"/>
</dbReference>
<feature type="domain" description="Acyltransferase 3" evidence="2">
    <location>
        <begin position="33"/>
        <end position="333"/>
    </location>
</feature>
<evidence type="ECO:0000256" key="1">
    <source>
        <dbReference type="SAM" id="Phobius"/>
    </source>
</evidence>
<evidence type="ECO:0000313" key="3">
    <source>
        <dbReference type="EMBL" id="VTR95680.1"/>
    </source>
</evidence>
<keyword evidence="3" id="KW-0808">Transferase</keyword>
<keyword evidence="1" id="KW-0472">Membrane</keyword>
<keyword evidence="1" id="KW-0812">Transmembrane</keyword>
<dbReference type="PANTHER" id="PTHR37312">
    <property type="entry name" value="MEMBRANE-BOUND ACYLTRANSFERASE YKRP-RELATED"/>
    <property type="match status" value="1"/>
</dbReference>
<keyword evidence="3" id="KW-0012">Acyltransferase</keyword>
<gene>
    <name evidence="3" type="ORF">SOIL9_20340</name>
</gene>
<keyword evidence="1" id="KW-1133">Transmembrane helix</keyword>
<feature type="transmembrane region" description="Helical" evidence="1">
    <location>
        <begin position="173"/>
        <end position="192"/>
    </location>
</feature>
<accession>A0A6P2D877</accession>
<dbReference type="PANTHER" id="PTHR37312:SF1">
    <property type="entry name" value="MEMBRANE-BOUND ACYLTRANSFERASE YKRP-RELATED"/>
    <property type="match status" value="1"/>
</dbReference>
<sequence>MLLRGFPAPINGSIRMREQPNVTDCASVSRLQWGDAARGIGIQLVVVGHVVAGLVGAGLADLWKDGLLAVIKVIYSFHMAVFFLLSGAFARSLSAAPDRHYLAGKTRSLLYPYLVWGVLQISLQVLMDDVTNKSTTWSDLIKLAYDPPMQFWFNYVLFISFVLYVLVGRGAGVWGFVIATFAISFALALAGIEDYWLPELRDNLPLFALGVVAGSVKGCVKNVSNWKLLCVIVCGYGLTISLHWLLSPGYLYTIFTSLAGASATFALAEVLVRGRKSRWFEFVGRMSLEIYLAHVIAYAGVRIALLSVFGIHSFPVHLVLGTVAGVAGPILLALAANGVGFGFLFRWPRTAPLTPAAR</sequence>
<dbReference type="Proteomes" id="UP000464178">
    <property type="component" value="Chromosome"/>
</dbReference>
<dbReference type="AlphaFoldDB" id="A0A6P2D877"/>
<organism evidence="3 4">
    <name type="scientific">Gemmata massiliana</name>
    <dbReference type="NCBI Taxonomy" id="1210884"/>
    <lineage>
        <taxon>Bacteria</taxon>
        <taxon>Pseudomonadati</taxon>
        <taxon>Planctomycetota</taxon>
        <taxon>Planctomycetia</taxon>
        <taxon>Gemmatales</taxon>
        <taxon>Gemmataceae</taxon>
        <taxon>Gemmata</taxon>
    </lineage>
</organism>